<dbReference type="AlphaFoldDB" id="A0ABD3CY66"/>
<protein>
    <submittedName>
        <fullName evidence="1">Uncharacterized protein</fullName>
    </submittedName>
</protein>
<evidence type="ECO:0000313" key="2">
    <source>
        <dbReference type="Proteomes" id="UP001632038"/>
    </source>
</evidence>
<dbReference type="Proteomes" id="UP001632038">
    <property type="component" value="Unassembled WGS sequence"/>
</dbReference>
<dbReference type="EMBL" id="JAVIJP010000028">
    <property type="protein sequence ID" value="KAL3634514.1"/>
    <property type="molecule type" value="Genomic_DNA"/>
</dbReference>
<gene>
    <name evidence="1" type="ORF">CASFOL_021568</name>
</gene>
<comment type="caution">
    <text evidence="1">The sequence shown here is derived from an EMBL/GenBank/DDBJ whole genome shotgun (WGS) entry which is preliminary data.</text>
</comment>
<accession>A0ABD3CY66</accession>
<proteinExistence type="predicted"/>
<evidence type="ECO:0000313" key="1">
    <source>
        <dbReference type="EMBL" id="KAL3634514.1"/>
    </source>
</evidence>
<sequence length="146" mass="16459">MDCEVPVDDLLEVYQGNELKIPKTIPSSCANADQCFFINLEVELMFPVDDDDDEFESARYVGTDTYKFWAPCLKVEHGNLAKDMITSMLTKAGIPMHKQEGMAESISWHADMIANAAHNKDVRVLPMMVKTSIIACWCFVSDDDMN</sequence>
<reference evidence="2" key="1">
    <citation type="journal article" date="2024" name="IScience">
        <title>Strigolactones Initiate the Formation of Haustorium-like Structures in Castilleja.</title>
        <authorList>
            <person name="Buerger M."/>
            <person name="Peterson D."/>
            <person name="Chory J."/>
        </authorList>
    </citation>
    <scope>NUCLEOTIDE SEQUENCE [LARGE SCALE GENOMIC DNA]</scope>
</reference>
<name>A0ABD3CY66_9LAMI</name>
<keyword evidence="2" id="KW-1185">Reference proteome</keyword>
<organism evidence="1 2">
    <name type="scientific">Castilleja foliolosa</name>
    <dbReference type="NCBI Taxonomy" id="1961234"/>
    <lineage>
        <taxon>Eukaryota</taxon>
        <taxon>Viridiplantae</taxon>
        <taxon>Streptophyta</taxon>
        <taxon>Embryophyta</taxon>
        <taxon>Tracheophyta</taxon>
        <taxon>Spermatophyta</taxon>
        <taxon>Magnoliopsida</taxon>
        <taxon>eudicotyledons</taxon>
        <taxon>Gunneridae</taxon>
        <taxon>Pentapetalae</taxon>
        <taxon>asterids</taxon>
        <taxon>lamiids</taxon>
        <taxon>Lamiales</taxon>
        <taxon>Orobanchaceae</taxon>
        <taxon>Pedicularideae</taxon>
        <taxon>Castillejinae</taxon>
        <taxon>Castilleja</taxon>
    </lineage>
</organism>